<organism evidence="3">
    <name type="scientific">Methylobacterium bullatum</name>
    <dbReference type="NCBI Taxonomy" id="570505"/>
    <lineage>
        <taxon>Bacteria</taxon>
        <taxon>Pseudomonadati</taxon>
        <taxon>Pseudomonadota</taxon>
        <taxon>Alphaproteobacteria</taxon>
        <taxon>Hyphomicrobiales</taxon>
        <taxon>Methylobacteriaceae</taxon>
        <taxon>Methylobacterium</taxon>
    </lineage>
</organism>
<sequence length="127" mass="13430">MPMTFATMASTALIGLFVCFGSASLTSEAVAQATGPQQNPPSPAAKAAPVPAAQNPASPPPAVGRHGSQVRAGDRRRRSYASCNRLSHARGLRGGVRRRFLIRCKLGYERQKPGQVPAQQSPQGRQP</sequence>
<dbReference type="AlphaFoldDB" id="A0A679J6F7"/>
<dbReference type="EMBL" id="LR743504">
    <property type="protein sequence ID" value="CAA2104210.1"/>
    <property type="molecule type" value="Genomic_DNA"/>
</dbReference>
<protein>
    <recommendedName>
        <fullName evidence="4">Serine/threonine protein kinase</fullName>
    </recommendedName>
</protein>
<keyword evidence="2" id="KW-0732">Signal</keyword>
<feature type="signal peptide" evidence="2">
    <location>
        <begin position="1"/>
        <end position="31"/>
    </location>
</feature>
<name>A0A679J6F7_9HYPH</name>
<proteinExistence type="predicted"/>
<evidence type="ECO:0000256" key="1">
    <source>
        <dbReference type="SAM" id="MobiDB-lite"/>
    </source>
</evidence>
<evidence type="ECO:0000256" key="2">
    <source>
        <dbReference type="SAM" id="SignalP"/>
    </source>
</evidence>
<evidence type="ECO:0000313" key="3">
    <source>
        <dbReference type="EMBL" id="CAA2104210.1"/>
    </source>
</evidence>
<feature type="compositionally biased region" description="Low complexity" evidence="1">
    <location>
        <begin position="44"/>
        <end position="56"/>
    </location>
</feature>
<feature type="chain" id="PRO_5025597619" description="Serine/threonine protein kinase" evidence="2">
    <location>
        <begin position="32"/>
        <end position="127"/>
    </location>
</feature>
<accession>A0A679J6F7</accession>
<feature type="region of interest" description="Disordered" evidence="1">
    <location>
        <begin position="29"/>
        <end position="83"/>
    </location>
</feature>
<gene>
    <name evidence="3" type="ORF">MBUL_02592</name>
</gene>
<evidence type="ECO:0008006" key="4">
    <source>
        <dbReference type="Google" id="ProtNLM"/>
    </source>
</evidence>
<reference evidence="3" key="1">
    <citation type="submission" date="2019-12" db="EMBL/GenBank/DDBJ databases">
        <authorList>
            <person name="Cremers G."/>
        </authorList>
    </citation>
    <scope>NUCLEOTIDE SEQUENCE</scope>
    <source>
        <strain evidence="3">Mbul1</strain>
    </source>
</reference>